<feature type="transmembrane region" description="Helical" evidence="1">
    <location>
        <begin position="267"/>
        <end position="286"/>
    </location>
</feature>
<proteinExistence type="predicted"/>
<feature type="transmembrane region" description="Helical" evidence="1">
    <location>
        <begin position="40"/>
        <end position="64"/>
    </location>
</feature>
<comment type="caution">
    <text evidence="2">The sequence shown here is derived from an EMBL/GenBank/DDBJ whole genome shotgun (WGS) entry which is preliminary data.</text>
</comment>
<keyword evidence="1" id="KW-0812">Transmembrane</keyword>
<keyword evidence="3" id="KW-1185">Reference proteome</keyword>
<protein>
    <recommendedName>
        <fullName evidence="4">Tripartite tricarboxylate transporter permease</fullName>
    </recommendedName>
</protein>
<reference evidence="2 3" key="1">
    <citation type="submission" date="2021-03" db="EMBL/GenBank/DDBJ databases">
        <title>Genomic Encyclopedia of Type Strains, Phase IV (KMG-IV): sequencing the most valuable type-strain genomes for metagenomic binning, comparative biology and taxonomic classification.</title>
        <authorList>
            <person name="Goeker M."/>
        </authorList>
    </citation>
    <scope>NUCLEOTIDE SEQUENCE [LARGE SCALE GENOMIC DNA]</scope>
    <source>
        <strain evidence="2 3">DSM 6139</strain>
    </source>
</reference>
<name>A0ABS4G7Z3_9CLOT</name>
<feature type="transmembrane region" description="Helical" evidence="1">
    <location>
        <begin position="7"/>
        <end position="28"/>
    </location>
</feature>
<sequence>MENNKRIIILMVALFFTFVFGYVCPTWATVTPMGLKILGALLGWLVLAASGFGLIVPSLIALVAVQLSGYYTVAEIFSKGIGSTVNILVIFIFVLVEVFSSSKTAEYIVRSFLSRKFVNGHPYVLTATFLVTMVALGTIVGSLGIIMLAIVLLENIATIAGINKTDDWARFLLISIVALSGVTELLFPFKPFAQIFIGLFNSSLKIMNVSINEGTYFLTGTIIAAIAIILLMLEARFLFHFNFDKLKALDTSVLKTNEFSKMSKKQGVILITVLLSFFLLSCHHFAVPLRFRYFHDTKWSWTGPLYGCLRRFPQYS</sequence>
<dbReference type="RefSeq" id="WP_209460812.1">
    <property type="nucleotide sequence ID" value="NZ_JAGGKC010000035.1"/>
</dbReference>
<keyword evidence="1" id="KW-1133">Transmembrane helix</keyword>
<gene>
    <name evidence="2" type="ORF">J2Z34_003164</name>
</gene>
<feature type="transmembrane region" description="Helical" evidence="1">
    <location>
        <begin position="123"/>
        <end position="150"/>
    </location>
</feature>
<evidence type="ECO:0000256" key="1">
    <source>
        <dbReference type="SAM" id="Phobius"/>
    </source>
</evidence>
<dbReference type="Proteomes" id="UP001519271">
    <property type="component" value="Unassembled WGS sequence"/>
</dbReference>
<feature type="transmembrane region" description="Helical" evidence="1">
    <location>
        <begin position="171"/>
        <end position="197"/>
    </location>
</feature>
<organism evidence="2 3">
    <name type="scientific">Youngiibacter multivorans</name>
    <dbReference type="NCBI Taxonomy" id="937251"/>
    <lineage>
        <taxon>Bacteria</taxon>
        <taxon>Bacillati</taxon>
        <taxon>Bacillota</taxon>
        <taxon>Clostridia</taxon>
        <taxon>Eubacteriales</taxon>
        <taxon>Clostridiaceae</taxon>
        <taxon>Youngiibacter</taxon>
    </lineage>
</organism>
<accession>A0ABS4G7Z3</accession>
<evidence type="ECO:0008006" key="4">
    <source>
        <dbReference type="Google" id="ProtNLM"/>
    </source>
</evidence>
<keyword evidence="1" id="KW-0472">Membrane</keyword>
<feature type="transmembrane region" description="Helical" evidence="1">
    <location>
        <begin position="217"/>
        <end position="239"/>
    </location>
</feature>
<evidence type="ECO:0000313" key="3">
    <source>
        <dbReference type="Proteomes" id="UP001519271"/>
    </source>
</evidence>
<dbReference type="EMBL" id="JAGGKC010000035">
    <property type="protein sequence ID" value="MBP1920649.1"/>
    <property type="molecule type" value="Genomic_DNA"/>
</dbReference>
<evidence type="ECO:0000313" key="2">
    <source>
        <dbReference type="EMBL" id="MBP1920649.1"/>
    </source>
</evidence>